<evidence type="ECO:0008006" key="4">
    <source>
        <dbReference type="Google" id="ProtNLM"/>
    </source>
</evidence>
<sequence length="170" mass="18430">MVSTTQITFIFATLFIMLSQALPLERRVENINIKVTSTSEFCSYLPPSPGGDIASAEGNAVPFCTNTQATGTRQFPTGFIKTAHFSSTSTYSQVTGTIDRTKYKLSASDGGGQYDNLNEIGGTCNGYGHWVNLVEPDSNIFCIRCCKNSSDCNLGRSEYGCKRVVPGDYS</sequence>
<dbReference type="Proteomes" id="UP000646827">
    <property type="component" value="Unassembled WGS sequence"/>
</dbReference>
<dbReference type="OrthoDB" id="3044029at2759"/>
<keyword evidence="1" id="KW-0732">Signal</keyword>
<feature type="chain" id="PRO_5034287112" description="Secreted protein" evidence="1">
    <location>
        <begin position="22"/>
        <end position="170"/>
    </location>
</feature>
<proteinExistence type="predicted"/>
<dbReference type="EMBL" id="JAEPRB010000008">
    <property type="protein sequence ID" value="KAG2227349.1"/>
    <property type="molecule type" value="Genomic_DNA"/>
</dbReference>
<accession>A0A8H7VUA7</accession>
<protein>
    <recommendedName>
        <fullName evidence="4">Secreted protein</fullName>
    </recommendedName>
</protein>
<dbReference type="AlphaFoldDB" id="A0A8H7VUA7"/>
<name>A0A8H7VUA7_9FUNG</name>
<keyword evidence="3" id="KW-1185">Reference proteome</keyword>
<reference evidence="2 3" key="1">
    <citation type="submission" date="2020-12" db="EMBL/GenBank/DDBJ databases">
        <title>Metabolic potential, ecology and presence of endohyphal bacteria is reflected in genomic diversity of Mucoromycotina.</title>
        <authorList>
            <person name="Muszewska A."/>
            <person name="Okrasinska A."/>
            <person name="Steczkiewicz K."/>
            <person name="Drgas O."/>
            <person name="Orlowska M."/>
            <person name="Perlinska-Lenart U."/>
            <person name="Aleksandrzak-Piekarczyk T."/>
            <person name="Szatraj K."/>
            <person name="Zielenkiewicz U."/>
            <person name="Pilsyk S."/>
            <person name="Malc E."/>
            <person name="Mieczkowski P."/>
            <person name="Kruszewska J.S."/>
            <person name="Biernat P."/>
            <person name="Pawlowska J."/>
        </authorList>
    </citation>
    <scope>NUCLEOTIDE SEQUENCE [LARGE SCALE GENOMIC DNA]</scope>
    <source>
        <strain evidence="2 3">CBS 142.35</strain>
    </source>
</reference>
<evidence type="ECO:0000256" key="1">
    <source>
        <dbReference type="SAM" id="SignalP"/>
    </source>
</evidence>
<gene>
    <name evidence="2" type="ORF">INT45_004304</name>
</gene>
<comment type="caution">
    <text evidence="2">The sequence shown here is derived from an EMBL/GenBank/DDBJ whole genome shotgun (WGS) entry which is preliminary data.</text>
</comment>
<feature type="signal peptide" evidence="1">
    <location>
        <begin position="1"/>
        <end position="21"/>
    </location>
</feature>
<evidence type="ECO:0000313" key="2">
    <source>
        <dbReference type="EMBL" id="KAG2227349.1"/>
    </source>
</evidence>
<evidence type="ECO:0000313" key="3">
    <source>
        <dbReference type="Proteomes" id="UP000646827"/>
    </source>
</evidence>
<organism evidence="2 3">
    <name type="scientific">Circinella minor</name>
    <dbReference type="NCBI Taxonomy" id="1195481"/>
    <lineage>
        <taxon>Eukaryota</taxon>
        <taxon>Fungi</taxon>
        <taxon>Fungi incertae sedis</taxon>
        <taxon>Mucoromycota</taxon>
        <taxon>Mucoromycotina</taxon>
        <taxon>Mucoromycetes</taxon>
        <taxon>Mucorales</taxon>
        <taxon>Lichtheimiaceae</taxon>
        <taxon>Circinella</taxon>
    </lineage>
</organism>